<proteinExistence type="predicted"/>
<evidence type="ECO:0000313" key="2">
    <source>
        <dbReference type="Proteomes" id="UP001141552"/>
    </source>
</evidence>
<gene>
    <name evidence="1" type="ORF">Tsubulata_007017</name>
</gene>
<comment type="caution">
    <text evidence="1">The sequence shown here is derived from an EMBL/GenBank/DDBJ whole genome shotgun (WGS) entry which is preliminary data.</text>
</comment>
<dbReference type="AlphaFoldDB" id="A0A9Q0FF25"/>
<reference evidence="1" key="1">
    <citation type="submission" date="2022-02" db="EMBL/GenBank/DDBJ databases">
        <authorList>
            <person name="Henning P.M."/>
            <person name="McCubbin A.G."/>
            <person name="Shore J.S."/>
        </authorList>
    </citation>
    <scope>NUCLEOTIDE SEQUENCE</scope>
    <source>
        <strain evidence="1">F60SS</strain>
        <tissue evidence="1">Leaves</tissue>
    </source>
</reference>
<protein>
    <submittedName>
        <fullName evidence="1">Uncharacterized protein</fullName>
    </submittedName>
</protein>
<name>A0A9Q0FF25_9ROSI</name>
<accession>A0A9Q0FF25</accession>
<organism evidence="1 2">
    <name type="scientific">Turnera subulata</name>
    <dbReference type="NCBI Taxonomy" id="218843"/>
    <lineage>
        <taxon>Eukaryota</taxon>
        <taxon>Viridiplantae</taxon>
        <taxon>Streptophyta</taxon>
        <taxon>Embryophyta</taxon>
        <taxon>Tracheophyta</taxon>
        <taxon>Spermatophyta</taxon>
        <taxon>Magnoliopsida</taxon>
        <taxon>eudicotyledons</taxon>
        <taxon>Gunneridae</taxon>
        <taxon>Pentapetalae</taxon>
        <taxon>rosids</taxon>
        <taxon>fabids</taxon>
        <taxon>Malpighiales</taxon>
        <taxon>Passifloraceae</taxon>
        <taxon>Turnera</taxon>
    </lineage>
</organism>
<dbReference type="EMBL" id="JAKUCV010005982">
    <property type="protein sequence ID" value="KAJ4829162.1"/>
    <property type="molecule type" value="Genomic_DNA"/>
</dbReference>
<sequence length="70" mass="7936">MIRLFGPISTCKRQDVVSKLEAEVCGSKLIHSLTHETTEKSNLDVLHVKRKRSVEGMETFLKSGDINTRH</sequence>
<reference evidence="1" key="2">
    <citation type="journal article" date="2023" name="Plants (Basel)">
        <title>Annotation of the Turnera subulata (Passifloraceae) Draft Genome Reveals the S-Locus Evolved after the Divergence of Turneroideae from Passifloroideae in a Stepwise Manner.</title>
        <authorList>
            <person name="Henning P.M."/>
            <person name="Roalson E.H."/>
            <person name="Mir W."/>
            <person name="McCubbin A.G."/>
            <person name="Shore J.S."/>
        </authorList>
    </citation>
    <scope>NUCLEOTIDE SEQUENCE</scope>
    <source>
        <strain evidence="1">F60SS</strain>
    </source>
</reference>
<evidence type="ECO:0000313" key="1">
    <source>
        <dbReference type="EMBL" id="KAJ4829162.1"/>
    </source>
</evidence>
<keyword evidence="2" id="KW-1185">Reference proteome</keyword>
<dbReference type="Proteomes" id="UP001141552">
    <property type="component" value="Unassembled WGS sequence"/>
</dbReference>